<protein>
    <submittedName>
        <fullName evidence="2">Uncharacterized protein</fullName>
    </submittedName>
</protein>
<dbReference type="Gene3D" id="1.20.5.190">
    <property type="match status" value="1"/>
</dbReference>
<evidence type="ECO:0000313" key="3">
    <source>
        <dbReference type="Proteomes" id="UP000193642"/>
    </source>
</evidence>
<dbReference type="CDD" id="cd23767">
    <property type="entry name" value="IQCD"/>
    <property type="match status" value="1"/>
</dbReference>
<organism evidence="2 3">
    <name type="scientific">Rhizoclosmatium globosum</name>
    <dbReference type="NCBI Taxonomy" id="329046"/>
    <lineage>
        <taxon>Eukaryota</taxon>
        <taxon>Fungi</taxon>
        <taxon>Fungi incertae sedis</taxon>
        <taxon>Chytridiomycota</taxon>
        <taxon>Chytridiomycota incertae sedis</taxon>
        <taxon>Chytridiomycetes</taxon>
        <taxon>Chytridiales</taxon>
        <taxon>Chytriomycetaceae</taxon>
        <taxon>Rhizoclosmatium</taxon>
    </lineage>
</organism>
<name>A0A1Y2CZ18_9FUNG</name>
<dbReference type="Pfam" id="PF00612">
    <property type="entry name" value="IQ"/>
    <property type="match status" value="2"/>
</dbReference>
<accession>A0A1Y2CZ18</accession>
<feature type="region of interest" description="Disordered" evidence="1">
    <location>
        <begin position="1"/>
        <end position="32"/>
    </location>
</feature>
<dbReference type="PANTHER" id="PTHR33504:SF2">
    <property type="entry name" value="PROTEIN MFI"/>
    <property type="match status" value="1"/>
</dbReference>
<dbReference type="PROSITE" id="PS50096">
    <property type="entry name" value="IQ"/>
    <property type="match status" value="2"/>
</dbReference>
<dbReference type="Proteomes" id="UP000193642">
    <property type="component" value="Unassembled WGS sequence"/>
</dbReference>
<reference evidence="2 3" key="1">
    <citation type="submission" date="2016-07" db="EMBL/GenBank/DDBJ databases">
        <title>Pervasive Adenine N6-methylation of Active Genes in Fungi.</title>
        <authorList>
            <consortium name="DOE Joint Genome Institute"/>
            <person name="Mondo S.J."/>
            <person name="Dannebaum R.O."/>
            <person name="Kuo R.C."/>
            <person name="Labutti K."/>
            <person name="Haridas S."/>
            <person name="Kuo A."/>
            <person name="Salamov A."/>
            <person name="Ahrendt S.R."/>
            <person name="Lipzen A."/>
            <person name="Sullivan W."/>
            <person name="Andreopoulos W.B."/>
            <person name="Clum A."/>
            <person name="Lindquist E."/>
            <person name="Daum C."/>
            <person name="Ramamoorthy G.K."/>
            <person name="Gryganskyi A."/>
            <person name="Culley D."/>
            <person name="Magnuson J.K."/>
            <person name="James T.Y."/>
            <person name="O'Malley M.A."/>
            <person name="Stajich J.E."/>
            <person name="Spatafora J.W."/>
            <person name="Visel A."/>
            <person name="Grigoriev I.V."/>
        </authorList>
    </citation>
    <scope>NUCLEOTIDE SEQUENCE [LARGE SCALE GENOMIC DNA]</scope>
    <source>
        <strain evidence="2 3">JEL800</strain>
    </source>
</reference>
<dbReference type="SMART" id="SM00015">
    <property type="entry name" value="IQ"/>
    <property type="match status" value="2"/>
</dbReference>
<dbReference type="EMBL" id="MCGO01000004">
    <property type="protein sequence ID" value="ORY52104.1"/>
    <property type="molecule type" value="Genomic_DNA"/>
</dbReference>
<dbReference type="PANTHER" id="PTHR33504">
    <property type="entry name" value="NADH DEHYDROGENASE (UBIQUINONE) 1 BETA SUBCOMPLEX, 4"/>
    <property type="match status" value="1"/>
</dbReference>
<proteinExistence type="predicted"/>
<dbReference type="OrthoDB" id="10253073at2759"/>
<keyword evidence="3" id="KW-1185">Reference proteome</keyword>
<sequence>MELPPMPTAEVLTQRKNQERRLREAASGGPEVFMPQAEQPQTLTVPTSMLSAVANNADPNIVAQLCGFDPFDLLNTVDFPNDRFERLLRISKEARQLALRHEEIPLSDFAEDEPSLLNGSFNPSVVQFSHGSNLLTTVLEPTTKFSLDKNEGIKVEVVANQNTSEAVQEAKLKEKEVLKEQLARSAAAIMIQSFMRGFLVRRKFIAVVYAKLTMDSHDTDTFKGLTGLPSVFDLSIQEKVIRKFRHYVKIFEQQNNYLPDYPHFAAAKIQATFRMCVFRKKWKAIQAMSAEEKAGNLGRELKAAIIRKAERADYKTSTYVKAARKIYYFYKNLIQFREAGNPCFLLKYVNPKESKLIDSACGIHVRFRLGGTTFPPTIYYKIFIHHKLVDMNAFSPRDYTKTKQLLPRQLFTKGYDIEDHNNTGWYQRIENNGWRPIVERNWKDELLDDTTTRTAAKKVKFHHLKFKRREELEKMKKLKKLEWMRKLYDEGKKLSTPEDEYPEFTPTFADYINKTNKNQEKPKPHVVFQTEEQLLQAMAELETELEHDFLMKWSEALDFDAYGQDWLVLATTGKSDEPNAFAAALMDTPLKGFINPTVDALNHTFNEVKKKTSVYGGPASIHGTEAGDQMMAEIDLFRKIAAESGITGVDGRSVSDDDKKMRPWSGRSNKSLKDMFLGAKVDEF</sequence>
<dbReference type="InterPro" id="IPR000048">
    <property type="entry name" value="IQ_motif_EF-hand-BS"/>
</dbReference>
<dbReference type="AlphaFoldDB" id="A0A1Y2CZ18"/>
<evidence type="ECO:0000313" key="2">
    <source>
        <dbReference type="EMBL" id="ORY52104.1"/>
    </source>
</evidence>
<gene>
    <name evidence="2" type="ORF">BCR33DRAFT_780238</name>
</gene>
<comment type="caution">
    <text evidence="2">The sequence shown here is derived from an EMBL/GenBank/DDBJ whole genome shotgun (WGS) entry which is preliminary data.</text>
</comment>
<evidence type="ECO:0000256" key="1">
    <source>
        <dbReference type="SAM" id="MobiDB-lite"/>
    </source>
</evidence>